<feature type="coiled-coil region" evidence="1">
    <location>
        <begin position="164"/>
        <end position="451"/>
    </location>
</feature>
<organism evidence="3">
    <name type="scientific">hydrothermal vent metagenome</name>
    <dbReference type="NCBI Taxonomy" id="652676"/>
    <lineage>
        <taxon>unclassified sequences</taxon>
        <taxon>metagenomes</taxon>
        <taxon>ecological metagenomes</taxon>
    </lineage>
</organism>
<evidence type="ECO:0000313" key="3">
    <source>
        <dbReference type="EMBL" id="VAW42690.1"/>
    </source>
</evidence>
<dbReference type="EMBL" id="UOEU01000940">
    <property type="protein sequence ID" value="VAW42690.1"/>
    <property type="molecule type" value="Genomic_DNA"/>
</dbReference>
<name>A0A3B0VQG8_9ZZZZ</name>
<dbReference type="AlphaFoldDB" id="A0A3B0VQG8"/>
<sequence>MPEGSQIEDEASALEPVAESNGHGLLDRLRFWRRGQTWLEIVGYHVEDIHAEQPVAIQEGATLVGNVYAPRLVVAGLLTGSAVCREIQVEKSGQVLGDVFTVALTVISGGNIHGWISSVDEDEYATLAQNGRLPDDTSGSPYENGDTLPEGHRLNRNEAQIEALHHLQSEAAVALAARAELEQDFERRLTELAGESTNTIANLKQELTELRTELTTKQSQLDEAQEALRHRKSQVERQTNELGIARDLMTEQNDELTNLRQQHSQVQSSYAQLKTEKTAVDDALETAVKEISTLRDRIHSLEVAHKSSLVHTSDQEDSLVRWQELAEITEKRAADLEAELQKTELQREESSNTIDLLREQRRAAEKELEKTLEELSSLRENSADPLAKAEALADAQSRIDELEAELADAEHAHFERALWYKAELEASQTAVATAQKEMAEQAEKLAHIEETAQTEQKTVSELQTAVSDIQTTLEAKQSEWNGLHEKLVEQNMTLETVVQEQKMQRDASEIELNRYLNQANNQGQHLAEIQARLVERELQLKQAIAQLKQTRSMIEKQNQAIKQIQQKAGERIRALQSQLVQ</sequence>
<dbReference type="Pfam" id="PF04519">
    <property type="entry name" value="Bactofilin"/>
    <property type="match status" value="1"/>
</dbReference>
<reference evidence="3" key="1">
    <citation type="submission" date="2018-06" db="EMBL/GenBank/DDBJ databases">
        <authorList>
            <person name="Zhirakovskaya E."/>
        </authorList>
    </citation>
    <scope>NUCLEOTIDE SEQUENCE</scope>
</reference>
<dbReference type="Gene3D" id="1.20.120.330">
    <property type="entry name" value="Nucleotidyltransferases domain 2"/>
    <property type="match status" value="1"/>
</dbReference>
<gene>
    <name evidence="3" type="ORF">MNBD_CHLOROFLEXI01-4260</name>
</gene>
<evidence type="ECO:0000256" key="2">
    <source>
        <dbReference type="SAM" id="MobiDB-lite"/>
    </source>
</evidence>
<feature type="coiled-coil region" evidence="1">
    <location>
        <begin position="498"/>
        <end position="567"/>
    </location>
</feature>
<protein>
    <submittedName>
        <fullName evidence="3">Uncharacterized protein</fullName>
    </submittedName>
</protein>
<keyword evidence="1" id="KW-0175">Coiled coil</keyword>
<dbReference type="SUPFAM" id="SSF57997">
    <property type="entry name" value="Tropomyosin"/>
    <property type="match status" value="1"/>
</dbReference>
<evidence type="ECO:0000256" key="1">
    <source>
        <dbReference type="SAM" id="Coils"/>
    </source>
</evidence>
<proteinExistence type="predicted"/>
<accession>A0A3B0VQG8</accession>
<dbReference type="InterPro" id="IPR007607">
    <property type="entry name" value="BacA/B"/>
</dbReference>
<feature type="region of interest" description="Disordered" evidence="2">
    <location>
        <begin position="131"/>
        <end position="152"/>
    </location>
</feature>